<evidence type="ECO:0000313" key="1">
    <source>
        <dbReference type="EMBL" id="MCI41073.1"/>
    </source>
</evidence>
<dbReference type="Proteomes" id="UP000265520">
    <property type="component" value="Unassembled WGS sequence"/>
</dbReference>
<protein>
    <submittedName>
        <fullName evidence="1">Uncharacterized protein</fullName>
    </submittedName>
</protein>
<reference evidence="1 2" key="1">
    <citation type="journal article" date="2018" name="Front. Plant Sci.">
        <title>Red Clover (Trifolium pratense) and Zigzag Clover (T. medium) - A Picture of Genomic Similarities and Differences.</title>
        <authorList>
            <person name="Dluhosova J."/>
            <person name="Istvanek J."/>
            <person name="Nedelnik J."/>
            <person name="Repkova J."/>
        </authorList>
    </citation>
    <scope>NUCLEOTIDE SEQUENCE [LARGE SCALE GENOMIC DNA]</scope>
    <source>
        <strain evidence="2">cv. 10/8</strain>
        <tissue evidence="1">Leaf</tissue>
    </source>
</reference>
<keyword evidence="2" id="KW-1185">Reference proteome</keyword>
<name>A0A392RWQ4_9FABA</name>
<accession>A0A392RWQ4</accession>
<comment type="caution">
    <text evidence="1">The sequence shown here is derived from an EMBL/GenBank/DDBJ whole genome shotgun (WGS) entry which is preliminary data.</text>
</comment>
<dbReference type="EMBL" id="LXQA010287512">
    <property type="protein sequence ID" value="MCI41073.1"/>
    <property type="molecule type" value="Genomic_DNA"/>
</dbReference>
<organism evidence="1 2">
    <name type="scientific">Trifolium medium</name>
    <dbReference type="NCBI Taxonomy" id="97028"/>
    <lineage>
        <taxon>Eukaryota</taxon>
        <taxon>Viridiplantae</taxon>
        <taxon>Streptophyta</taxon>
        <taxon>Embryophyta</taxon>
        <taxon>Tracheophyta</taxon>
        <taxon>Spermatophyta</taxon>
        <taxon>Magnoliopsida</taxon>
        <taxon>eudicotyledons</taxon>
        <taxon>Gunneridae</taxon>
        <taxon>Pentapetalae</taxon>
        <taxon>rosids</taxon>
        <taxon>fabids</taxon>
        <taxon>Fabales</taxon>
        <taxon>Fabaceae</taxon>
        <taxon>Papilionoideae</taxon>
        <taxon>50 kb inversion clade</taxon>
        <taxon>NPAAA clade</taxon>
        <taxon>Hologalegina</taxon>
        <taxon>IRL clade</taxon>
        <taxon>Trifolieae</taxon>
        <taxon>Trifolium</taxon>
    </lineage>
</organism>
<proteinExistence type="predicted"/>
<evidence type="ECO:0000313" key="2">
    <source>
        <dbReference type="Proteomes" id="UP000265520"/>
    </source>
</evidence>
<dbReference type="AlphaFoldDB" id="A0A392RWQ4"/>
<feature type="non-terminal residue" evidence="1">
    <location>
        <position position="1"/>
    </location>
</feature>
<sequence>VLYSELQVGLITSEISSGENVE</sequence>